<dbReference type="RefSeq" id="WP_145801495.1">
    <property type="nucleotide sequence ID" value="NZ_VIVK01000001.1"/>
</dbReference>
<dbReference type="OrthoDB" id="3542438at2"/>
<dbReference type="Pfam" id="PF12867">
    <property type="entry name" value="DinB_2"/>
    <property type="match status" value="1"/>
</dbReference>
<dbReference type="InterPro" id="IPR034660">
    <property type="entry name" value="DinB/YfiT-like"/>
</dbReference>
<dbReference type="AlphaFoldDB" id="A0A561BJG3"/>
<dbReference type="EMBL" id="VIVK01000001">
    <property type="protein sequence ID" value="TWD79018.1"/>
    <property type="molecule type" value="Genomic_DNA"/>
</dbReference>
<dbReference type="Proteomes" id="UP000318380">
    <property type="component" value="Unassembled WGS sequence"/>
</dbReference>
<feature type="domain" description="DinB-like" evidence="1">
    <location>
        <begin position="107"/>
        <end position="251"/>
    </location>
</feature>
<evidence type="ECO:0000313" key="2">
    <source>
        <dbReference type="EMBL" id="TWD79018.1"/>
    </source>
</evidence>
<comment type="caution">
    <text evidence="2">The sequence shown here is derived from an EMBL/GenBank/DDBJ whole genome shotgun (WGS) entry which is preliminary data.</text>
</comment>
<proteinExistence type="predicted"/>
<reference evidence="2 3" key="1">
    <citation type="submission" date="2019-06" db="EMBL/GenBank/DDBJ databases">
        <title>Sequencing the genomes of 1000 actinobacteria strains.</title>
        <authorList>
            <person name="Klenk H.-P."/>
        </authorList>
    </citation>
    <scope>NUCLEOTIDE SEQUENCE [LARGE SCALE GENOMIC DNA]</scope>
    <source>
        <strain evidence="2 3">DSM 24683</strain>
    </source>
</reference>
<sequence length="262" mass="29599">MTAQFGPHRFSAGEYDSDHTDQYRGANFTVHDLTGSRFVDCDLTDVKIVDGVLVNVDISGYVQHLVVNGIDVTDYVSTELHRRHPERARLGELRGADDFKALWSTVEDLWSGTIKRAERLPEEVRHERVDGEWSIAETLRHLIFITDAWVSRTVLDEPRPYHPIGLPQSWYPQADAAALGIDVNAAPTWTEVLEALDSRRAVVRTIMVDLKDADLGRLCDRPPAPGYPEGDRPVAECLAVLLEEEIEHHRYAVRDLQALEAR</sequence>
<keyword evidence="3" id="KW-1185">Reference proteome</keyword>
<dbReference type="SUPFAM" id="SSF109854">
    <property type="entry name" value="DinB/YfiT-like putative metalloenzymes"/>
    <property type="match status" value="1"/>
</dbReference>
<accession>A0A561BJG3</accession>
<evidence type="ECO:0000259" key="1">
    <source>
        <dbReference type="Pfam" id="PF12867"/>
    </source>
</evidence>
<dbReference type="Gene3D" id="1.20.120.450">
    <property type="entry name" value="dinb family like domain"/>
    <property type="match status" value="1"/>
</dbReference>
<dbReference type="SUPFAM" id="SSF141571">
    <property type="entry name" value="Pentapeptide repeat-like"/>
    <property type="match status" value="1"/>
</dbReference>
<dbReference type="InterPro" id="IPR024775">
    <property type="entry name" value="DinB-like"/>
</dbReference>
<organism evidence="2 3">
    <name type="scientific">Kribbella amoyensis</name>
    <dbReference type="NCBI Taxonomy" id="996641"/>
    <lineage>
        <taxon>Bacteria</taxon>
        <taxon>Bacillati</taxon>
        <taxon>Actinomycetota</taxon>
        <taxon>Actinomycetes</taxon>
        <taxon>Propionibacteriales</taxon>
        <taxon>Kribbellaceae</taxon>
        <taxon>Kribbella</taxon>
    </lineage>
</organism>
<gene>
    <name evidence="2" type="ORF">FB561_0068</name>
</gene>
<evidence type="ECO:0000313" key="3">
    <source>
        <dbReference type="Proteomes" id="UP000318380"/>
    </source>
</evidence>
<name>A0A561BJG3_9ACTN</name>
<protein>
    <submittedName>
        <fullName evidence="2">DinB family protein</fullName>
    </submittedName>
</protein>